<dbReference type="Proteomes" id="UP000762676">
    <property type="component" value="Unassembled WGS sequence"/>
</dbReference>
<keyword evidence="2" id="KW-1185">Reference proteome</keyword>
<reference evidence="1 2" key="1">
    <citation type="journal article" date="2021" name="Elife">
        <title>Chloroplast acquisition without the gene transfer in kleptoplastic sea slugs, Plakobranchus ocellatus.</title>
        <authorList>
            <person name="Maeda T."/>
            <person name="Takahashi S."/>
            <person name="Yoshida T."/>
            <person name="Shimamura S."/>
            <person name="Takaki Y."/>
            <person name="Nagai Y."/>
            <person name="Toyoda A."/>
            <person name="Suzuki Y."/>
            <person name="Arimoto A."/>
            <person name="Ishii H."/>
            <person name="Satoh N."/>
            <person name="Nishiyama T."/>
            <person name="Hasebe M."/>
            <person name="Maruyama T."/>
            <person name="Minagawa J."/>
            <person name="Obokata J."/>
            <person name="Shigenobu S."/>
        </authorList>
    </citation>
    <scope>NUCLEOTIDE SEQUENCE [LARGE SCALE GENOMIC DNA]</scope>
</reference>
<gene>
    <name evidence="1" type="ORF">ElyMa_001043800</name>
</gene>
<comment type="caution">
    <text evidence="1">The sequence shown here is derived from an EMBL/GenBank/DDBJ whole genome shotgun (WGS) entry which is preliminary data.</text>
</comment>
<evidence type="ECO:0000313" key="1">
    <source>
        <dbReference type="EMBL" id="GFR99421.1"/>
    </source>
</evidence>
<sequence length="116" mass="13168">LYFLNQDRHVKCVPFHLRDRSRASIAKATDRLLLATDRLHGTTRHGTTRHGTACNDAASQIIITPGKQQTEGDRDLLERNQLYTTKQTICWLRWPDEQAGLAQSIIAIVETEEATQ</sequence>
<proteinExistence type="predicted"/>
<feature type="non-terminal residue" evidence="1">
    <location>
        <position position="1"/>
    </location>
</feature>
<evidence type="ECO:0000313" key="2">
    <source>
        <dbReference type="Proteomes" id="UP000762676"/>
    </source>
</evidence>
<dbReference type="EMBL" id="BMAT01002127">
    <property type="protein sequence ID" value="GFR99421.1"/>
    <property type="molecule type" value="Genomic_DNA"/>
</dbReference>
<name>A0AAV4HQE6_9GAST</name>
<organism evidence="1 2">
    <name type="scientific">Elysia marginata</name>
    <dbReference type="NCBI Taxonomy" id="1093978"/>
    <lineage>
        <taxon>Eukaryota</taxon>
        <taxon>Metazoa</taxon>
        <taxon>Spiralia</taxon>
        <taxon>Lophotrochozoa</taxon>
        <taxon>Mollusca</taxon>
        <taxon>Gastropoda</taxon>
        <taxon>Heterobranchia</taxon>
        <taxon>Euthyneura</taxon>
        <taxon>Panpulmonata</taxon>
        <taxon>Sacoglossa</taxon>
        <taxon>Placobranchoidea</taxon>
        <taxon>Plakobranchidae</taxon>
        <taxon>Elysia</taxon>
    </lineage>
</organism>
<accession>A0AAV4HQE6</accession>
<dbReference type="AlphaFoldDB" id="A0AAV4HQE6"/>
<protein>
    <submittedName>
        <fullName evidence="1">Uncharacterized protein</fullName>
    </submittedName>
</protein>